<reference evidence="8 9" key="1">
    <citation type="submission" date="2019-01" db="EMBL/GenBank/DDBJ databases">
        <authorList>
            <person name="Chen W.-M."/>
        </authorList>
    </citation>
    <scope>NUCLEOTIDE SEQUENCE [LARGE SCALE GENOMIC DNA]</scope>
    <source>
        <strain evidence="8 9">ICH-3</strain>
    </source>
</reference>
<evidence type="ECO:0000256" key="4">
    <source>
        <dbReference type="ARBA" id="ARBA00044877"/>
    </source>
</evidence>
<dbReference type="GO" id="GO:0018822">
    <property type="term" value="F:nitrile hydratase activity"/>
    <property type="evidence" value="ECO:0007669"/>
    <property type="project" value="UniProtKB-EC"/>
</dbReference>
<dbReference type="InterPro" id="IPR003168">
    <property type="entry name" value="Nitrile_hydratase_bsu"/>
</dbReference>
<comment type="catalytic activity">
    <reaction evidence="4 5">
        <text>an aliphatic primary amide = an aliphatic nitrile + H2O</text>
        <dbReference type="Rhea" id="RHEA:12673"/>
        <dbReference type="ChEBI" id="CHEBI:15377"/>
        <dbReference type="ChEBI" id="CHEBI:65285"/>
        <dbReference type="ChEBI" id="CHEBI:80291"/>
        <dbReference type="EC" id="4.2.1.84"/>
    </reaction>
</comment>
<keyword evidence="9" id="KW-1185">Reference proteome</keyword>
<evidence type="ECO:0000256" key="2">
    <source>
        <dbReference type="ARBA" id="ARBA00009098"/>
    </source>
</evidence>
<dbReference type="Gene3D" id="2.30.30.50">
    <property type="match status" value="1"/>
</dbReference>
<dbReference type="Gene3D" id="1.10.472.20">
    <property type="entry name" value="Nitrile hydratase, beta subunit"/>
    <property type="match status" value="1"/>
</dbReference>
<feature type="domain" description="Nitrile hydratase beta subunit-like N-terminal" evidence="7">
    <location>
        <begin position="1"/>
        <end position="108"/>
    </location>
</feature>
<dbReference type="InterPro" id="IPR049054">
    <property type="entry name" value="CN_hydtase_beta-like_N"/>
</dbReference>
<comment type="similarity">
    <text evidence="2 5">Belongs to the nitrile hydratase subunit beta family.</text>
</comment>
<dbReference type="EC" id="4.2.1.84" evidence="5"/>
<dbReference type="PIRSF" id="PIRSF001427">
    <property type="entry name" value="NHase_beta"/>
    <property type="match status" value="1"/>
</dbReference>
<evidence type="ECO:0000256" key="1">
    <source>
        <dbReference type="ARBA" id="ARBA00004042"/>
    </source>
</evidence>
<dbReference type="GO" id="GO:0046914">
    <property type="term" value="F:transition metal ion binding"/>
    <property type="evidence" value="ECO:0007669"/>
    <property type="project" value="InterPro"/>
</dbReference>
<sequence>MNGVHDMGGLQGFGPVQLETDEPLFHAAWERRALGLTLAMGATGAWNIDQSRAARESLPPAQYLGSSYYAIWIAALERLMRQRGLVTADELAAVHQGTVAAAAAGPALRVLRAGEVDTALARGTPVSRPAAGPAPFAIGDRVRARNLHPPGHTRLPRYVRGHVGTVVGVHGAHLFADAHAEGRDEAQWLFTVEFSAADLWGPQGDPRDRVSVDAWASYLEAA</sequence>
<dbReference type="InterPro" id="IPR024690">
    <property type="entry name" value="CN_hydtase_beta_dom_C"/>
</dbReference>
<organism evidence="8 9">
    <name type="scientific">Rubrivivax albus</name>
    <dbReference type="NCBI Taxonomy" id="2499835"/>
    <lineage>
        <taxon>Bacteria</taxon>
        <taxon>Pseudomonadati</taxon>
        <taxon>Pseudomonadota</taxon>
        <taxon>Betaproteobacteria</taxon>
        <taxon>Burkholderiales</taxon>
        <taxon>Sphaerotilaceae</taxon>
        <taxon>Rubrivivax</taxon>
    </lineage>
</organism>
<dbReference type="NCBIfam" id="TIGR03888">
    <property type="entry name" value="nitrile_beta"/>
    <property type="match status" value="1"/>
</dbReference>
<gene>
    <name evidence="8" type="primary">nthB</name>
    <name evidence="8" type="ORF">ENE75_18900</name>
</gene>
<dbReference type="Proteomes" id="UP000288178">
    <property type="component" value="Unassembled WGS sequence"/>
</dbReference>
<evidence type="ECO:0000256" key="3">
    <source>
        <dbReference type="ARBA" id="ARBA00023239"/>
    </source>
</evidence>
<dbReference type="InterPro" id="IPR042262">
    <property type="entry name" value="CN_hydtase_beta_C"/>
</dbReference>
<dbReference type="SUPFAM" id="SSF50090">
    <property type="entry name" value="Electron transport accessory proteins"/>
    <property type="match status" value="1"/>
</dbReference>
<proteinExistence type="inferred from homology"/>
<evidence type="ECO:0000313" key="9">
    <source>
        <dbReference type="Proteomes" id="UP000288178"/>
    </source>
</evidence>
<protein>
    <recommendedName>
        <fullName evidence="5">Nitrile hydratase subunit beta</fullName>
        <shortName evidence="5">NHase</shortName>
        <ecNumber evidence="5">4.2.1.84</ecNumber>
    </recommendedName>
</protein>
<dbReference type="RefSeq" id="WP_128199885.1">
    <property type="nucleotide sequence ID" value="NZ_SACT01000007.1"/>
</dbReference>
<comment type="function">
    <text evidence="1 5">NHase catalyzes the hydration of various nitrile compounds to the corresponding amides.</text>
</comment>
<comment type="caution">
    <text evidence="8">The sequence shown here is derived from an EMBL/GenBank/DDBJ whole genome shotgun (WGS) entry which is preliminary data.</text>
</comment>
<keyword evidence="3 5" id="KW-0456">Lyase</keyword>
<evidence type="ECO:0000256" key="5">
    <source>
        <dbReference type="PIRNR" id="PIRNR001427"/>
    </source>
</evidence>
<evidence type="ECO:0000259" key="6">
    <source>
        <dbReference type="Pfam" id="PF02211"/>
    </source>
</evidence>
<feature type="domain" description="Nitrile hydratase beta subunit" evidence="6">
    <location>
        <begin position="126"/>
        <end position="220"/>
    </location>
</feature>
<dbReference type="EMBL" id="SACT01000007">
    <property type="protein sequence ID" value="RVT49713.1"/>
    <property type="molecule type" value="Genomic_DNA"/>
</dbReference>
<name>A0A437JRZ7_9BURK</name>
<evidence type="ECO:0000313" key="8">
    <source>
        <dbReference type="EMBL" id="RVT49713.1"/>
    </source>
</evidence>
<dbReference type="AlphaFoldDB" id="A0A437JRZ7"/>
<dbReference type="InterPro" id="IPR008990">
    <property type="entry name" value="Elect_transpt_acc-like_dom_sf"/>
</dbReference>
<dbReference type="Pfam" id="PF02211">
    <property type="entry name" value="NHase_beta_C"/>
    <property type="match status" value="1"/>
</dbReference>
<accession>A0A437JRZ7</accession>
<evidence type="ECO:0000259" key="7">
    <source>
        <dbReference type="Pfam" id="PF21006"/>
    </source>
</evidence>
<dbReference type="Pfam" id="PF21006">
    <property type="entry name" value="NHase_beta_N"/>
    <property type="match status" value="1"/>
</dbReference>
<dbReference type="OrthoDB" id="3478924at2"/>